<comment type="caution">
    <text evidence="2">The sequence shown here is derived from an EMBL/GenBank/DDBJ whole genome shotgun (WGS) entry which is preliminary data.</text>
</comment>
<protein>
    <submittedName>
        <fullName evidence="2">Kyphoscoliosis peptidase</fullName>
    </submittedName>
</protein>
<evidence type="ECO:0000256" key="1">
    <source>
        <dbReference type="SAM" id="MobiDB-lite"/>
    </source>
</evidence>
<evidence type="ECO:0000313" key="3">
    <source>
        <dbReference type="Proteomes" id="UP001054945"/>
    </source>
</evidence>
<accession>A0AAV4Q206</accession>
<reference evidence="2 3" key="1">
    <citation type="submission" date="2021-06" db="EMBL/GenBank/DDBJ databases">
        <title>Caerostris extrusa draft genome.</title>
        <authorList>
            <person name="Kono N."/>
            <person name="Arakawa K."/>
        </authorList>
    </citation>
    <scope>NUCLEOTIDE SEQUENCE [LARGE SCALE GENOMIC DNA]</scope>
</reference>
<proteinExistence type="predicted"/>
<dbReference type="EMBL" id="BPLR01005417">
    <property type="protein sequence ID" value="GIY02156.1"/>
    <property type="molecule type" value="Genomic_DNA"/>
</dbReference>
<dbReference type="AlphaFoldDB" id="A0AAV4Q206"/>
<evidence type="ECO:0000313" key="2">
    <source>
        <dbReference type="EMBL" id="GIY02156.1"/>
    </source>
</evidence>
<organism evidence="2 3">
    <name type="scientific">Caerostris extrusa</name>
    <name type="common">Bark spider</name>
    <name type="synonym">Caerostris bankana</name>
    <dbReference type="NCBI Taxonomy" id="172846"/>
    <lineage>
        <taxon>Eukaryota</taxon>
        <taxon>Metazoa</taxon>
        <taxon>Ecdysozoa</taxon>
        <taxon>Arthropoda</taxon>
        <taxon>Chelicerata</taxon>
        <taxon>Arachnida</taxon>
        <taxon>Araneae</taxon>
        <taxon>Araneomorphae</taxon>
        <taxon>Entelegynae</taxon>
        <taxon>Araneoidea</taxon>
        <taxon>Araneidae</taxon>
        <taxon>Caerostris</taxon>
    </lineage>
</organism>
<dbReference type="Proteomes" id="UP001054945">
    <property type="component" value="Unassembled WGS sequence"/>
</dbReference>
<sequence>MDSISPIAHIHKELGNTGFKSSQVSKSAIHESIARLLEDVEDSMRSDSEIDGRFLGWRALVVKCDAGIQTDNDPITDEAPEFAARPPPVRRRR</sequence>
<feature type="region of interest" description="Disordered" evidence="1">
    <location>
        <begin position="69"/>
        <end position="93"/>
    </location>
</feature>
<gene>
    <name evidence="2" type="primary">Ky</name>
    <name evidence="2" type="ORF">CEXT_47811</name>
</gene>
<name>A0AAV4Q206_CAEEX</name>
<keyword evidence="3" id="KW-1185">Reference proteome</keyword>